<dbReference type="EMBL" id="SNYJ01000005">
    <property type="protein sequence ID" value="TDQ40781.1"/>
    <property type="molecule type" value="Genomic_DNA"/>
</dbReference>
<accession>A0A4R6U3Y8</accession>
<evidence type="ECO:0000313" key="1">
    <source>
        <dbReference type="EMBL" id="TDQ40781.1"/>
    </source>
</evidence>
<reference evidence="1 2" key="1">
    <citation type="submission" date="2019-03" db="EMBL/GenBank/DDBJ databases">
        <title>Genomic Encyclopedia of Type Strains, Phase IV (KMG-IV): sequencing the most valuable type-strain genomes for metagenomic binning, comparative biology and taxonomic classification.</title>
        <authorList>
            <person name="Goeker M."/>
        </authorList>
    </citation>
    <scope>NUCLEOTIDE SEQUENCE [LARGE SCALE GENOMIC DNA]</scope>
    <source>
        <strain evidence="1 2">DSM 28697</strain>
    </source>
</reference>
<name>A0A4R6U3Y8_9BACI</name>
<evidence type="ECO:0000313" key="2">
    <source>
        <dbReference type="Proteomes" id="UP000295632"/>
    </source>
</evidence>
<organism evidence="1 2">
    <name type="scientific">Aureibacillus halotolerans</name>
    <dbReference type="NCBI Taxonomy" id="1508390"/>
    <lineage>
        <taxon>Bacteria</taxon>
        <taxon>Bacillati</taxon>
        <taxon>Bacillota</taxon>
        <taxon>Bacilli</taxon>
        <taxon>Bacillales</taxon>
        <taxon>Bacillaceae</taxon>
        <taxon>Aureibacillus</taxon>
    </lineage>
</organism>
<keyword evidence="2" id="KW-1185">Reference proteome</keyword>
<proteinExistence type="predicted"/>
<protein>
    <submittedName>
        <fullName evidence="1">Uncharacterized protein</fullName>
    </submittedName>
</protein>
<sequence>MQCVCPEGKTDSLIVEGDVGVGPLWCSRCLCHLEAEDAPISEELLSALLSWGMVYGVWIDWEKDEPRLDRLDVEQEFNEKGVLLTEQLKQEIGEMYTIVYVPSDIMKMYGLEKQ</sequence>
<dbReference type="OrthoDB" id="2084083at2"/>
<dbReference type="RefSeq" id="WP_133579977.1">
    <property type="nucleotide sequence ID" value="NZ_SNYJ01000005.1"/>
</dbReference>
<dbReference type="AlphaFoldDB" id="A0A4R6U3Y8"/>
<dbReference type="Proteomes" id="UP000295632">
    <property type="component" value="Unassembled WGS sequence"/>
</dbReference>
<gene>
    <name evidence="1" type="ORF">EV213_105127</name>
</gene>
<comment type="caution">
    <text evidence="1">The sequence shown here is derived from an EMBL/GenBank/DDBJ whole genome shotgun (WGS) entry which is preliminary data.</text>
</comment>